<keyword evidence="2" id="KW-1185">Reference proteome</keyword>
<dbReference type="Proteomes" id="UP000249057">
    <property type="component" value="Unassembled WGS sequence"/>
</dbReference>
<dbReference type="EMBL" id="KZ825379">
    <property type="protein sequence ID" value="RAH42065.1"/>
    <property type="molecule type" value="Genomic_DNA"/>
</dbReference>
<name>A0ACD1FYK7_9EURO</name>
<gene>
    <name evidence="1" type="ORF">BO95DRAFT_251359</name>
</gene>
<sequence length="104" mass="11678">MEGVLFFFGVVVGDASRWFKAGREVRTDYGGSARLITHPLLGQSCYLQYWIAISGFTLSDSDSILNLCLSLRLNKNGRLGRPLYIGFTTTYVHSFQAHSETPRK</sequence>
<protein>
    <submittedName>
        <fullName evidence="1">Uncharacterized protein</fullName>
    </submittedName>
</protein>
<evidence type="ECO:0000313" key="2">
    <source>
        <dbReference type="Proteomes" id="UP000249057"/>
    </source>
</evidence>
<evidence type="ECO:0000313" key="1">
    <source>
        <dbReference type="EMBL" id="RAH42065.1"/>
    </source>
</evidence>
<accession>A0ACD1FYK7</accession>
<proteinExistence type="predicted"/>
<reference evidence="1" key="1">
    <citation type="submission" date="2018-02" db="EMBL/GenBank/DDBJ databases">
        <title>The genomes of Aspergillus section Nigri reveals drivers in fungal speciation.</title>
        <authorList>
            <consortium name="DOE Joint Genome Institute"/>
            <person name="Vesth T.C."/>
            <person name="Nybo J."/>
            <person name="Theobald S."/>
            <person name="Brandl J."/>
            <person name="Frisvad J.C."/>
            <person name="Nielsen K.F."/>
            <person name="Lyhne E.K."/>
            <person name="Kogle M.E."/>
            <person name="Kuo A."/>
            <person name="Riley R."/>
            <person name="Clum A."/>
            <person name="Nolan M."/>
            <person name="Lipzen A."/>
            <person name="Salamov A."/>
            <person name="Henrissat B."/>
            <person name="Wiebenga A."/>
            <person name="De vries R.P."/>
            <person name="Grigoriev I.V."/>
            <person name="Mortensen U.H."/>
            <person name="Andersen M.R."/>
            <person name="Baker S.E."/>
        </authorList>
    </citation>
    <scope>NUCLEOTIDE SEQUENCE</scope>
    <source>
        <strain evidence="1">CBS 621.78</strain>
    </source>
</reference>
<organism evidence="1 2">
    <name type="scientific">Aspergillus brunneoviolaceus CBS 621.78</name>
    <dbReference type="NCBI Taxonomy" id="1450534"/>
    <lineage>
        <taxon>Eukaryota</taxon>
        <taxon>Fungi</taxon>
        <taxon>Dikarya</taxon>
        <taxon>Ascomycota</taxon>
        <taxon>Pezizomycotina</taxon>
        <taxon>Eurotiomycetes</taxon>
        <taxon>Eurotiomycetidae</taxon>
        <taxon>Eurotiales</taxon>
        <taxon>Aspergillaceae</taxon>
        <taxon>Aspergillus</taxon>
        <taxon>Aspergillus subgen. Circumdati</taxon>
    </lineage>
</organism>